<dbReference type="InterPro" id="IPR019999">
    <property type="entry name" value="Anth_synth_I-like"/>
</dbReference>
<evidence type="ECO:0000256" key="4">
    <source>
        <dbReference type="ARBA" id="ARBA00011575"/>
    </source>
</evidence>
<evidence type="ECO:0000256" key="6">
    <source>
        <dbReference type="ARBA" id="ARBA00020653"/>
    </source>
</evidence>
<dbReference type="GO" id="GO:0004049">
    <property type="term" value="F:anthranilate synthase activity"/>
    <property type="evidence" value="ECO:0007669"/>
    <property type="project" value="UniProtKB-EC"/>
</dbReference>
<evidence type="ECO:0000256" key="13">
    <source>
        <dbReference type="ARBA" id="ARBA00025634"/>
    </source>
</evidence>
<organism evidence="18 19">
    <name type="scientific">Cryobacterium breve</name>
    <dbReference type="NCBI Taxonomy" id="1259258"/>
    <lineage>
        <taxon>Bacteria</taxon>
        <taxon>Bacillati</taxon>
        <taxon>Actinomycetota</taxon>
        <taxon>Actinomycetes</taxon>
        <taxon>Micrococcales</taxon>
        <taxon>Microbacteriaceae</taxon>
        <taxon>Cryobacterium</taxon>
    </lineage>
</organism>
<evidence type="ECO:0000256" key="7">
    <source>
        <dbReference type="ARBA" id="ARBA00022605"/>
    </source>
</evidence>
<reference evidence="18 19" key="1">
    <citation type="submission" date="2019-03" db="EMBL/GenBank/DDBJ databases">
        <title>Genomics of glacier-inhabiting Cryobacterium strains.</title>
        <authorList>
            <person name="Liu Q."/>
            <person name="Xin Y.-H."/>
        </authorList>
    </citation>
    <scope>NUCLEOTIDE SEQUENCE [LARGE SCALE GENOMIC DNA]</scope>
    <source>
        <strain evidence="18 19">TMT4-23</strain>
    </source>
</reference>
<keyword evidence="11 15" id="KW-0057">Aromatic amino acid biosynthesis</keyword>
<evidence type="ECO:0000256" key="3">
    <source>
        <dbReference type="ARBA" id="ARBA00009562"/>
    </source>
</evidence>
<comment type="caution">
    <text evidence="18">The sequence shown here is derived from an EMBL/GenBank/DDBJ whole genome shotgun (WGS) entry which is preliminary data.</text>
</comment>
<evidence type="ECO:0000259" key="17">
    <source>
        <dbReference type="Pfam" id="PF04715"/>
    </source>
</evidence>
<comment type="catalytic activity">
    <reaction evidence="14 15">
        <text>chorismate + L-glutamine = anthranilate + pyruvate + L-glutamate + H(+)</text>
        <dbReference type="Rhea" id="RHEA:21732"/>
        <dbReference type="ChEBI" id="CHEBI:15361"/>
        <dbReference type="ChEBI" id="CHEBI:15378"/>
        <dbReference type="ChEBI" id="CHEBI:16567"/>
        <dbReference type="ChEBI" id="CHEBI:29748"/>
        <dbReference type="ChEBI" id="CHEBI:29985"/>
        <dbReference type="ChEBI" id="CHEBI:58359"/>
        <dbReference type="EC" id="4.1.3.27"/>
    </reaction>
</comment>
<dbReference type="PANTHER" id="PTHR11236:SF46">
    <property type="entry name" value="ANTHRANILATE SYNTHASE COMPONENT 1"/>
    <property type="match status" value="1"/>
</dbReference>
<comment type="pathway">
    <text evidence="2 15">Amino-acid biosynthesis; L-tryptophan biosynthesis; L-tryptophan from chorismate: step 1/5.</text>
</comment>
<evidence type="ECO:0000256" key="10">
    <source>
        <dbReference type="ARBA" id="ARBA00022842"/>
    </source>
</evidence>
<comment type="subunit">
    <text evidence="4 15">Heterotetramer consisting of two non-identical subunits: a beta subunit (TrpG) and a large alpha subunit (TrpE).</text>
</comment>
<evidence type="ECO:0000256" key="9">
    <source>
        <dbReference type="ARBA" id="ARBA00022822"/>
    </source>
</evidence>
<comment type="cofactor">
    <cofactor evidence="1 15">
        <name>Mg(2+)</name>
        <dbReference type="ChEBI" id="CHEBI:18420"/>
    </cofactor>
</comment>
<dbReference type="Proteomes" id="UP000298355">
    <property type="component" value="Unassembled WGS sequence"/>
</dbReference>
<feature type="domain" description="Chorismate-utilising enzyme C-terminal" evidence="16">
    <location>
        <begin position="236"/>
        <end position="494"/>
    </location>
</feature>
<comment type="function">
    <text evidence="13 15">Part of a heterotetrameric complex that catalyzes the two-step biosynthesis of anthranilate, an intermediate in the biosynthesis of L-tryptophan. In the first step, the glutamine-binding beta subunit (TrpG) of anthranilate synthase (AS) provides the glutamine amidotransferase activity which generates ammonia as a substrate that, along with chorismate, is used in the second step, catalyzed by the large alpha subunit of AS (TrpE) to produce anthranilate. In the absence of TrpG, TrpE can synthesize anthranilate directly from chorismate and high concentrations of ammonia.</text>
</comment>
<dbReference type="InterPro" id="IPR005256">
    <property type="entry name" value="Anth_synth_I_PabB"/>
</dbReference>
<gene>
    <name evidence="15" type="primary">trpE</name>
    <name evidence="18" type="ORF">E3O65_10445</name>
</gene>
<dbReference type="Pfam" id="PF04715">
    <property type="entry name" value="Anth_synt_I_N"/>
    <property type="match status" value="1"/>
</dbReference>
<dbReference type="RefSeq" id="WP_134363666.1">
    <property type="nucleotide sequence ID" value="NZ_SOGJ01000023.1"/>
</dbReference>
<evidence type="ECO:0000256" key="1">
    <source>
        <dbReference type="ARBA" id="ARBA00001946"/>
    </source>
</evidence>
<evidence type="ECO:0000256" key="12">
    <source>
        <dbReference type="ARBA" id="ARBA00023239"/>
    </source>
</evidence>
<evidence type="ECO:0000256" key="14">
    <source>
        <dbReference type="ARBA" id="ARBA00047683"/>
    </source>
</evidence>
<feature type="domain" description="Anthranilate synthase component I N-terminal" evidence="17">
    <location>
        <begin position="36"/>
        <end position="180"/>
    </location>
</feature>
<protein>
    <recommendedName>
        <fullName evidence="6 15">Anthranilate synthase component 1</fullName>
        <ecNumber evidence="5 15">4.1.3.27</ecNumber>
    </recommendedName>
</protein>
<dbReference type="PANTHER" id="PTHR11236">
    <property type="entry name" value="AMINOBENZOATE/ANTHRANILATE SYNTHASE"/>
    <property type="match status" value="1"/>
</dbReference>
<evidence type="ECO:0000256" key="8">
    <source>
        <dbReference type="ARBA" id="ARBA00022723"/>
    </source>
</evidence>
<evidence type="ECO:0000256" key="15">
    <source>
        <dbReference type="RuleBase" id="RU364045"/>
    </source>
</evidence>
<comment type="similarity">
    <text evidence="3 15">Belongs to the anthranilate synthase component I family.</text>
</comment>
<evidence type="ECO:0000313" key="18">
    <source>
        <dbReference type="EMBL" id="TFC97221.1"/>
    </source>
</evidence>
<accession>A0ABY2IXI8</accession>
<evidence type="ECO:0000256" key="5">
    <source>
        <dbReference type="ARBA" id="ARBA00012266"/>
    </source>
</evidence>
<keyword evidence="8 15" id="KW-0479">Metal-binding</keyword>
<keyword evidence="12 15" id="KW-0456">Lyase</keyword>
<dbReference type="InterPro" id="IPR015890">
    <property type="entry name" value="Chorismate_C"/>
</dbReference>
<dbReference type="NCBIfam" id="NF010086">
    <property type="entry name" value="PRK13571.1"/>
    <property type="match status" value="1"/>
</dbReference>
<evidence type="ECO:0000259" key="16">
    <source>
        <dbReference type="Pfam" id="PF00425"/>
    </source>
</evidence>
<dbReference type="NCBIfam" id="TIGR00564">
    <property type="entry name" value="trpE_most"/>
    <property type="match status" value="1"/>
</dbReference>
<dbReference type="SUPFAM" id="SSF56322">
    <property type="entry name" value="ADC synthase"/>
    <property type="match status" value="1"/>
</dbReference>
<dbReference type="Pfam" id="PF00425">
    <property type="entry name" value="Chorismate_bind"/>
    <property type="match status" value="1"/>
</dbReference>
<dbReference type="EMBL" id="SOGJ01000023">
    <property type="protein sequence ID" value="TFC97221.1"/>
    <property type="molecule type" value="Genomic_DNA"/>
</dbReference>
<keyword evidence="7 15" id="KW-0028">Amino-acid biosynthesis</keyword>
<dbReference type="EC" id="4.1.3.27" evidence="5 15"/>
<keyword evidence="19" id="KW-1185">Reference proteome</keyword>
<proteinExistence type="inferred from homology"/>
<keyword evidence="9 15" id="KW-0822">Tryptophan biosynthesis</keyword>
<dbReference type="InterPro" id="IPR005801">
    <property type="entry name" value="ADC_synthase"/>
</dbReference>
<evidence type="ECO:0000256" key="2">
    <source>
        <dbReference type="ARBA" id="ARBA00004873"/>
    </source>
</evidence>
<name>A0ABY2IXI8_9MICO</name>
<dbReference type="PRINTS" id="PR00095">
    <property type="entry name" value="ANTSNTHASEI"/>
</dbReference>
<dbReference type="InterPro" id="IPR006805">
    <property type="entry name" value="Anth_synth_I_N"/>
</dbReference>
<evidence type="ECO:0000313" key="19">
    <source>
        <dbReference type="Proteomes" id="UP000298355"/>
    </source>
</evidence>
<sequence>MAPSSSNTASTTAAEFATLIADHRVIPVVRELFADGETPVGIYRKLAAGQPGSFLLESAEQGGIWSRFSFVGVSSFGVLTQKGDETRWLDYGLSAERALGAAVGLGPLAALAALYERWETPRMPGHPPLTGGLVGFIGWEAIRQIERLPNRPTTDYDVPGQAFSFVADLVVIDHKYGTVQLIANVLNDGHDETDALWAAAQARLDALQARLAEPSEAWLAEVDLSTPAFPTHRTRREDFLVAVDVAKEHIVDGDVFQVVISQRFDQDCTADPIDVYRVLRSLNPSPYMYLLSLESTDKETYWIVGSSPEALVKVQNDRVFTHPIAGSKPRGATPEADADFEAELAGDAKERAEHLMLVDLARNDLLKVCTAGSVEVTEFMRIERFSHIMHLVSSVEGNLLPGRSAIDVFRATFPAGTLSGAPKPRALEIIDALEPTQRGVYGGVVGYFGFAGDADLAIAIRTATIMNGVARVQAGGGLVADSDPASEYQESQNKAAAPLRAVAVANAMKRVR</sequence>
<keyword evidence="10 15" id="KW-0460">Magnesium</keyword>
<dbReference type="Gene3D" id="3.60.120.10">
    <property type="entry name" value="Anthranilate synthase"/>
    <property type="match status" value="1"/>
</dbReference>
<evidence type="ECO:0000256" key="11">
    <source>
        <dbReference type="ARBA" id="ARBA00023141"/>
    </source>
</evidence>